<dbReference type="OrthoDB" id="1641131at2759"/>
<gene>
    <name evidence="2" type="ORF">CFOL_v3_01275</name>
</gene>
<dbReference type="PANTHER" id="PTHR21477">
    <property type="entry name" value="ZGC:172139"/>
    <property type="match status" value="1"/>
</dbReference>
<dbReference type="InterPro" id="IPR019141">
    <property type="entry name" value="DUF2045"/>
</dbReference>
<dbReference type="EMBL" id="BDDD01000040">
    <property type="protein sequence ID" value="GAV57739.1"/>
    <property type="molecule type" value="Genomic_DNA"/>
</dbReference>
<organism evidence="2 3">
    <name type="scientific">Cephalotus follicularis</name>
    <name type="common">Albany pitcher plant</name>
    <dbReference type="NCBI Taxonomy" id="3775"/>
    <lineage>
        <taxon>Eukaryota</taxon>
        <taxon>Viridiplantae</taxon>
        <taxon>Streptophyta</taxon>
        <taxon>Embryophyta</taxon>
        <taxon>Tracheophyta</taxon>
        <taxon>Spermatophyta</taxon>
        <taxon>Magnoliopsida</taxon>
        <taxon>eudicotyledons</taxon>
        <taxon>Gunneridae</taxon>
        <taxon>Pentapetalae</taxon>
        <taxon>rosids</taxon>
        <taxon>fabids</taxon>
        <taxon>Oxalidales</taxon>
        <taxon>Cephalotaceae</taxon>
        <taxon>Cephalotus</taxon>
    </lineage>
</organism>
<comment type="caution">
    <text evidence="2">The sequence shown here is derived from an EMBL/GenBank/DDBJ whole genome shotgun (WGS) entry which is preliminary data.</text>
</comment>
<sequence length="406" mass="44604">MDLRMVNSGLALAERKKKWVLLCAAFGFTTYGLYRVYHLPLIAQKRKRLLRPVDAFISVAEAVSDSADALGVVSKDLKDFLQSNTDQIPNSFKQISKITNSTEFSKSVITFTQALTIGITRGCQVFKTESDNCIKDSSNFFDKFADKVFTPAGSGFASVVVGSFARNLIMGFYLDGGSRSRSNSNDSASVDKWVNVVCSENCKELIGDCVQLFVSTAVAVYLDKTMDVNTYDEFFSGLTNPKHDTRVRDVLVSVCNGAVETLVKASYNVSTSAKMNTGIPCVDQGQGEGSNEADGQEIQEGNSIDEVKDNGWISKVLSTFALPSNRRFVLDLTGRITFESVRSFLEFFLEKVHDAIERRVNVVHEAVVESGIEVVRFVTDKSPVIATVCFSLCLHILDGAWVLTPA</sequence>
<reference evidence="3" key="1">
    <citation type="submission" date="2016-04" db="EMBL/GenBank/DDBJ databases">
        <title>Cephalotus genome sequencing.</title>
        <authorList>
            <person name="Fukushima K."/>
            <person name="Hasebe M."/>
            <person name="Fang X."/>
        </authorList>
    </citation>
    <scope>NUCLEOTIDE SEQUENCE [LARGE SCALE GENOMIC DNA]</scope>
    <source>
        <strain evidence="3">cv. St1</strain>
    </source>
</reference>
<keyword evidence="3" id="KW-1185">Reference proteome</keyword>
<accession>A0A1Q3APU3</accession>
<dbReference type="PANTHER" id="PTHR21477:SF31">
    <property type="entry name" value="PROTEIN PHLOEM PROTEIN 2-LIKE A10-LIKE"/>
    <property type="match status" value="1"/>
</dbReference>
<dbReference type="InParanoid" id="A0A1Q3APU3"/>
<keyword evidence="1" id="KW-0472">Membrane</keyword>
<keyword evidence="1" id="KW-1133">Transmembrane helix</keyword>
<evidence type="ECO:0000256" key="1">
    <source>
        <dbReference type="SAM" id="Phobius"/>
    </source>
</evidence>
<evidence type="ECO:0000313" key="2">
    <source>
        <dbReference type="EMBL" id="GAV57739.1"/>
    </source>
</evidence>
<protein>
    <submittedName>
        <fullName evidence="2">Uncharacterized protein</fullName>
    </submittedName>
</protein>
<dbReference type="AlphaFoldDB" id="A0A1Q3APU3"/>
<name>A0A1Q3APU3_CEPFO</name>
<feature type="transmembrane region" description="Helical" evidence="1">
    <location>
        <begin position="20"/>
        <end position="37"/>
    </location>
</feature>
<keyword evidence="1" id="KW-0812">Transmembrane</keyword>
<evidence type="ECO:0000313" key="3">
    <source>
        <dbReference type="Proteomes" id="UP000187406"/>
    </source>
</evidence>
<dbReference type="Proteomes" id="UP000187406">
    <property type="component" value="Unassembled WGS sequence"/>
</dbReference>
<proteinExistence type="predicted"/>